<evidence type="ECO:0000256" key="1">
    <source>
        <dbReference type="SAM" id="MobiDB-lite"/>
    </source>
</evidence>
<reference evidence="2" key="1">
    <citation type="submission" date="2018-05" db="EMBL/GenBank/DDBJ databases">
        <authorList>
            <person name="Lanie J.A."/>
            <person name="Ng W.-L."/>
            <person name="Kazmierczak K.M."/>
            <person name="Andrzejewski T.M."/>
            <person name="Davidsen T.M."/>
            <person name="Wayne K.J."/>
            <person name="Tettelin H."/>
            <person name="Glass J.I."/>
            <person name="Rusch D."/>
            <person name="Podicherti R."/>
            <person name="Tsui H.-C.T."/>
            <person name="Winkler M.E."/>
        </authorList>
    </citation>
    <scope>NUCLEOTIDE SEQUENCE</scope>
</reference>
<evidence type="ECO:0000313" key="2">
    <source>
        <dbReference type="EMBL" id="SVC00467.1"/>
    </source>
</evidence>
<dbReference type="EMBL" id="UINC01068114">
    <property type="protein sequence ID" value="SVC00467.1"/>
    <property type="molecule type" value="Genomic_DNA"/>
</dbReference>
<protein>
    <submittedName>
        <fullName evidence="2">Uncharacterized protein</fullName>
    </submittedName>
</protein>
<proteinExistence type="predicted"/>
<dbReference type="AlphaFoldDB" id="A0A382IMM2"/>
<organism evidence="2">
    <name type="scientific">marine metagenome</name>
    <dbReference type="NCBI Taxonomy" id="408172"/>
    <lineage>
        <taxon>unclassified sequences</taxon>
        <taxon>metagenomes</taxon>
        <taxon>ecological metagenomes</taxon>
    </lineage>
</organism>
<gene>
    <name evidence="2" type="ORF">METZ01_LOCUS253321</name>
</gene>
<feature type="region of interest" description="Disordered" evidence="1">
    <location>
        <begin position="23"/>
        <end position="56"/>
    </location>
</feature>
<sequence length="56" mass="6767">MKRHKKQTERMIIKAEDLKVSIGHQDHFTGTGIHDNRPKRQRTRQTQRRAWQKECA</sequence>
<feature type="compositionally biased region" description="Basic residues" evidence="1">
    <location>
        <begin position="37"/>
        <end position="47"/>
    </location>
</feature>
<name>A0A382IMM2_9ZZZZ</name>
<accession>A0A382IMM2</accession>